<accession>A0A8I1AD75</accession>
<evidence type="ECO:0000313" key="2">
    <source>
        <dbReference type="EMBL" id="MBH8595721.1"/>
    </source>
</evidence>
<feature type="signal peptide" evidence="1">
    <location>
        <begin position="1"/>
        <end position="26"/>
    </location>
</feature>
<dbReference type="AlphaFoldDB" id="A0A8I1AD75"/>
<gene>
    <name evidence="2" type="ORF">I8U20_10305</name>
</gene>
<sequence length="241" mass="27489">MKKKWIISLASVLSVIGLISAGSLYADQEFTEEKAKVIKQEDLAEGNFELTASNKTNSKEVEVDVILQQDSPTLEDLEAYRNQMPGYFETLKNKGHDNIPVTVTMKEALSAQDFENFVQENSLEVENFEIRVMDEQGLRATLGGRPDDGDLYPEKKLNEFLDGEKTIKGVYLIKANMPVEQELFDKLHNDNRVFVADVSEKILEEKVKNSTEYKQLGDDKHIDINLPNNLYWKLEDLKIAK</sequence>
<protein>
    <submittedName>
        <fullName evidence="2">Uncharacterized protein</fullName>
    </submittedName>
</protein>
<proteinExistence type="predicted"/>
<organism evidence="2 3">
    <name type="scientific">Thermoactinomyces intermedius</name>
    <dbReference type="NCBI Taxonomy" id="2024"/>
    <lineage>
        <taxon>Bacteria</taxon>
        <taxon>Bacillati</taxon>
        <taxon>Bacillota</taxon>
        <taxon>Bacilli</taxon>
        <taxon>Bacillales</taxon>
        <taxon>Thermoactinomycetaceae</taxon>
        <taxon>Thermoactinomyces</taxon>
    </lineage>
</organism>
<keyword evidence="1" id="KW-0732">Signal</keyword>
<reference evidence="2 3" key="1">
    <citation type="submission" date="2020-12" db="EMBL/GenBank/DDBJ databases">
        <title>WGS of Thermoactinomyces spp.</title>
        <authorList>
            <person name="Cheng K."/>
        </authorList>
    </citation>
    <scope>NUCLEOTIDE SEQUENCE [LARGE SCALE GENOMIC DNA]</scope>
    <source>
        <strain evidence="3">CICC 10671\DSM 43846</strain>
    </source>
</reference>
<dbReference type="RefSeq" id="WP_138615158.1">
    <property type="nucleotide sequence ID" value="NZ_JACEIR010000006.1"/>
</dbReference>
<dbReference type="Proteomes" id="UP000633619">
    <property type="component" value="Unassembled WGS sequence"/>
</dbReference>
<evidence type="ECO:0000256" key="1">
    <source>
        <dbReference type="SAM" id="SignalP"/>
    </source>
</evidence>
<comment type="caution">
    <text evidence="2">The sequence shown here is derived from an EMBL/GenBank/DDBJ whole genome shotgun (WGS) entry which is preliminary data.</text>
</comment>
<dbReference type="EMBL" id="JAECVW010000006">
    <property type="protein sequence ID" value="MBH8595721.1"/>
    <property type="molecule type" value="Genomic_DNA"/>
</dbReference>
<evidence type="ECO:0000313" key="3">
    <source>
        <dbReference type="Proteomes" id="UP000633619"/>
    </source>
</evidence>
<name>A0A8I1AD75_THEIN</name>
<keyword evidence="3" id="KW-1185">Reference proteome</keyword>
<feature type="chain" id="PRO_5034553718" evidence="1">
    <location>
        <begin position="27"/>
        <end position="241"/>
    </location>
</feature>